<dbReference type="PROSITE" id="PS50297">
    <property type="entry name" value="ANK_REP_REGION"/>
    <property type="match status" value="4"/>
</dbReference>
<feature type="compositionally biased region" description="Acidic residues" evidence="4">
    <location>
        <begin position="1398"/>
        <end position="1409"/>
    </location>
</feature>
<organism evidence="6 7">
    <name type="scientific">Achlya hypogyna</name>
    <name type="common">Oomycete</name>
    <name type="synonym">Protoachlya hypogyna</name>
    <dbReference type="NCBI Taxonomy" id="1202772"/>
    <lineage>
        <taxon>Eukaryota</taxon>
        <taxon>Sar</taxon>
        <taxon>Stramenopiles</taxon>
        <taxon>Oomycota</taxon>
        <taxon>Saprolegniomycetes</taxon>
        <taxon>Saprolegniales</taxon>
        <taxon>Achlyaceae</taxon>
        <taxon>Achlya</taxon>
    </lineage>
</organism>
<evidence type="ECO:0000256" key="3">
    <source>
        <dbReference type="PROSITE-ProRule" id="PRU00023"/>
    </source>
</evidence>
<dbReference type="PANTHER" id="PTHR24123">
    <property type="entry name" value="ANKYRIN REPEAT-CONTAINING"/>
    <property type="match status" value="1"/>
</dbReference>
<gene>
    <name evidence="6" type="ORF">ACHHYP_05475</name>
</gene>
<dbReference type="STRING" id="1202772.A0A1V9YY68"/>
<dbReference type="EMBL" id="JNBR01000621">
    <property type="protein sequence ID" value="OQR90490.1"/>
    <property type="molecule type" value="Genomic_DNA"/>
</dbReference>
<dbReference type="SMART" id="SM00248">
    <property type="entry name" value="ANK"/>
    <property type="match status" value="10"/>
</dbReference>
<dbReference type="PANTHER" id="PTHR24123:SF33">
    <property type="entry name" value="PROTEIN HOS4"/>
    <property type="match status" value="1"/>
</dbReference>
<keyword evidence="1" id="KW-0677">Repeat</keyword>
<dbReference type="Proteomes" id="UP000243579">
    <property type="component" value="Unassembled WGS sequence"/>
</dbReference>
<evidence type="ECO:0000313" key="6">
    <source>
        <dbReference type="EMBL" id="OQR90490.1"/>
    </source>
</evidence>
<evidence type="ECO:0000256" key="1">
    <source>
        <dbReference type="ARBA" id="ARBA00022737"/>
    </source>
</evidence>
<feature type="transmembrane region" description="Helical" evidence="5">
    <location>
        <begin position="1043"/>
        <end position="1064"/>
    </location>
</feature>
<protein>
    <submittedName>
        <fullName evidence="6">Uncharacterized protein</fullName>
    </submittedName>
</protein>
<dbReference type="Gene3D" id="1.25.40.20">
    <property type="entry name" value="Ankyrin repeat-containing domain"/>
    <property type="match status" value="3"/>
</dbReference>
<feature type="repeat" description="ANK" evidence="3">
    <location>
        <begin position="662"/>
        <end position="694"/>
    </location>
</feature>
<name>A0A1V9YY68_ACHHY</name>
<feature type="transmembrane region" description="Helical" evidence="5">
    <location>
        <begin position="1142"/>
        <end position="1168"/>
    </location>
</feature>
<feature type="repeat" description="ANK" evidence="3">
    <location>
        <begin position="627"/>
        <end position="659"/>
    </location>
</feature>
<dbReference type="InterPro" id="IPR036770">
    <property type="entry name" value="Ankyrin_rpt-contain_sf"/>
</dbReference>
<dbReference type="InterPro" id="IPR002110">
    <property type="entry name" value="Ankyrin_rpt"/>
</dbReference>
<dbReference type="InterPro" id="IPR051165">
    <property type="entry name" value="Multifunctional_ANK_Repeat"/>
</dbReference>
<feature type="repeat" description="ANK" evidence="3">
    <location>
        <begin position="593"/>
        <end position="626"/>
    </location>
</feature>
<keyword evidence="5" id="KW-0472">Membrane</keyword>
<feature type="transmembrane region" description="Helical" evidence="5">
    <location>
        <begin position="940"/>
        <end position="960"/>
    </location>
</feature>
<feature type="region of interest" description="Disordered" evidence="4">
    <location>
        <begin position="1387"/>
        <end position="1411"/>
    </location>
</feature>
<feature type="transmembrane region" description="Helical" evidence="5">
    <location>
        <begin position="879"/>
        <end position="902"/>
    </location>
</feature>
<feature type="transmembrane region" description="Helical" evidence="5">
    <location>
        <begin position="1107"/>
        <end position="1130"/>
    </location>
</feature>
<accession>A0A1V9YY68</accession>
<feature type="repeat" description="ANK" evidence="3">
    <location>
        <begin position="208"/>
        <end position="242"/>
    </location>
</feature>
<proteinExistence type="predicted"/>
<evidence type="ECO:0000313" key="7">
    <source>
        <dbReference type="Proteomes" id="UP000243579"/>
    </source>
</evidence>
<dbReference type="OrthoDB" id="10254947at2759"/>
<evidence type="ECO:0000256" key="2">
    <source>
        <dbReference type="ARBA" id="ARBA00023043"/>
    </source>
</evidence>
<keyword evidence="5" id="KW-0812">Transmembrane</keyword>
<keyword evidence="2 3" id="KW-0040">ANK repeat</keyword>
<reference evidence="6 7" key="1">
    <citation type="journal article" date="2014" name="Genome Biol. Evol.">
        <title>The secreted proteins of Achlya hypogyna and Thraustotheca clavata identify the ancestral oomycete secretome and reveal gene acquisitions by horizontal gene transfer.</title>
        <authorList>
            <person name="Misner I."/>
            <person name="Blouin N."/>
            <person name="Leonard G."/>
            <person name="Richards T.A."/>
            <person name="Lane C.E."/>
        </authorList>
    </citation>
    <scope>NUCLEOTIDE SEQUENCE [LARGE SCALE GENOMIC DNA]</scope>
    <source>
        <strain evidence="6 7">ATCC 48635</strain>
    </source>
</reference>
<dbReference type="PROSITE" id="PS50088">
    <property type="entry name" value="ANK_REPEAT"/>
    <property type="match status" value="5"/>
</dbReference>
<keyword evidence="7" id="KW-1185">Reference proteome</keyword>
<evidence type="ECO:0000256" key="4">
    <source>
        <dbReference type="SAM" id="MobiDB-lite"/>
    </source>
</evidence>
<keyword evidence="5" id="KW-1133">Transmembrane helix</keyword>
<dbReference type="Pfam" id="PF12796">
    <property type="entry name" value="Ank_2"/>
    <property type="match status" value="2"/>
</dbReference>
<sequence length="1466" mass="161863">MLSYDRLRLKTASSSTDTIDAVEEDGVEDPNDVADAASSMVDLLLDDKISQVIHRLTTSSVAEEDLTFVRLNSTVLSEAAVMGNYTIVKLLLENTPYWTIPDYKWSPAIGATMCDRPSILQLLSEVIPNLHEARDPEDGDSLLHVSVRYMSNGVLQWLLPYFKQVDIFNGSGLTPLHVSAQCGAQCGNEPALQHLVRAGADINIKSKDGASALHMAVTNPHTESTYLNALLVAGADMEATDKDGQRPVDLCQNVEMTNMLKKEAEFRKKFPLHYMARGGRPEPVVAWIKTTMGGTPITEIEHPNKVEVAVRETDSTSEAGLTVLMHAANALDYTTGDQVLDCLLPYCSSETVLMADSNGHTVLDYLLDKKVLCVDKASSASNVALLRSIENVCHQAKVPVNAAAISPQSLEGTPPRLCCGACQSSQRSDVKFTKLAASKNWDELQALLRSNPDEPSINDYDDEGYTVLHRVAQHGHAPTLKLLLQQTKLDINLQAKSVGFDAAVTLAAKANRVNCVRLLLQAGADTDLLYDTTEVRSLSTRSHISQDDINELRVLASPSQNLIYDRWELQQRYPAFALAGLLNIQAALDAIQLKQSPLHVAVRTAQPVHVLEELLAETNDVDAQDSEGMTALMVAAHEGQLANVRFLLSEEVDANVDLRNESGETALMHAAASGHVEVVDALVAAFADLHIQDAIGATVQDQLCRRIREDESFGKVDASSPFERIIISLYKEEQMRATAPNYKEKMALSMISLTTEEVFGGNGFAKALACSTKLAQTFLSDCVQLDRHEAQFFKLDLVYGQKTNTSALHAVLNVETDDPDQSFDAKRDCLEHIVMRRLLEIKWELFGQRKYIEQLLMNLLLLLTMTTSSILFHDETPPVVAFYLGIAAVTFVVVSLAIVQALRPEVLWRLARFTYDGRLSMSLDMAIPDLPMRKIFLRRCFCLLVLAVTVAAVVPTVMVLRQLNMETRFSSLNHGVLGITAMYFVVNEVQEMRSSVREYLSSRMNQAQMRIYLLILFLFVPMKLGLIDAAFELQVGVGGFLTLALWVLSLQFIEVVPSASYLLPMMADLFGDIYNFFILFGVFQVGLTITFYQLFRRQADDTAFSSLGQSFLTTYFVMFGQVPLDSLSVFADSSMTYSEAMYVATAVLMMLHSAVVVVVLLNVLLALMNQTVTTGLAKAKTQALASYASCILRLEGAMALSEDETVALMHFHDADGRRVLNPIFTERVPKSTLGLSAELTEALLASAADRQEWAERMLTLDKAIDEEFTYLIDALNHTGHFIDLDVAVEFAAELEVIATARAQFRDVVDDARKSRGQYKDKVLAKVRARTSKELAKFREHLLATWKPKDDQAAKSNHSKCVLLFELAQRSGLDTLLDKVSDGITTAVETSATDKNEMGDTDDDEENDEEMNAKSKLEADVGALKELIAAQATELATVTSKLDAMMALLAKDPRDDATASMRRQSRF</sequence>
<evidence type="ECO:0000256" key="5">
    <source>
        <dbReference type="SAM" id="Phobius"/>
    </source>
</evidence>
<feature type="transmembrane region" description="Helical" evidence="5">
    <location>
        <begin position="1011"/>
        <end position="1031"/>
    </location>
</feature>
<feature type="transmembrane region" description="Helical" evidence="5">
    <location>
        <begin position="972"/>
        <end position="990"/>
    </location>
</feature>
<feature type="transmembrane region" description="Helical" evidence="5">
    <location>
        <begin position="1076"/>
        <end position="1095"/>
    </location>
</feature>
<feature type="transmembrane region" description="Helical" evidence="5">
    <location>
        <begin position="855"/>
        <end position="873"/>
    </location>
</feature>
<dbReference type="SUPFAM" id="SSF48403">
    <property type="entry name" value="Ankyrin repeat"/>
    <property type="match status" value="2"/>
</dbReference>
<dbReference type="Pfam" id="PF00023">
    <property type="entry name" value="Ank"/>
    <property type="match status" value="1"/>
</dbReference>
<feature type="repeat" description="ANK" evidence="3">
    <location>
        <begin position="171"/>
        <end position="207"/>
    </location>
</feature>
<comment type="caution">
    <text evidence="6">The sequence shown here is derived from an EMBL/GenBank/DDBJ whole genome shotgun (WGS) entry which is preliminary data.</text>
</comment>